<accession>A0A841DC32</accession>
<keyword evidence="2" id="KW-1185">Reference proteome</keyword>
<sequence>MLLMSFVVETADDDRLGRELGRAGLTIAGFLDDDRGWVRAVPR</sequence>
<reference evidence="1 2" key="1">
    <citation type="submission" date="2020-08" db="EMBL/GenBank/DDBJ databases">
        <title>Genomic Encyclopedia of Type Strains, Phase III (KMG-III): the genomes of soil and plant-associated and newly described type strains.</title>
        <authorList>
            <person name="Whitman W."/>
        </authorList>
    </citation>
    <scope>NUCLEOTIDE SEQUENCE [LARGE SCALE GENOMIC DNA]</scope>
    <source>
        <strain evidence="1 2">CECT 3303</strain>
    </source>
</reference>
<comment type="caution">
    <text evidence="1">The sequence shown here is derived from an EMBL/GenBank/DDBJ whole genome shotgun (WGS) entry which is preliminary data.</text>
</comment>
<proteinExistence type="predicted"/>
<dbReference type="RefSeq" id="WP_260408585.1">
    <property type="nucleotide sequence ID" value="NZ_BAAAWZ010000001.1"/>
</dbReference>
<protein>
    <submittedName>
        <fullName evidence="1">Uncharacterized protein</fullName>
    </submittedName>
</protein>
<name>A0A841DC32_PLAVE</name>
<evidence type="ECO:0000313" key="1">
    <source>
        <dbReference type="EMBL" id="MBB5967681.1"/>
    </source>
</evidence>
<gene>
    <name evidence="1" type="ORF">FHS22_006994</name>
</gene>
<dbReference type="AlphaFoldDB" id="A0A841DC32"/>
<evidence type="ECO:0000313" key="2">
    <source>
        <dbReference type="Proteomes" id="UP000562352"/>
    </source>
</evidence>
<organism evidence="1 2">
    <name type="scientific">Planomonospora venezuelensis</name>
    <dbReference type="NCBI Taxonomy" id="1999"/>
    <lineage>
        <taxon>Bacteria</taxon>
        <taxon>Bacillati</taxon>
        <taxon>Actinomycetota</taxon>
        <taxon>Actinomycetes</taxon>
        <taxon>Streptosporangiales</taxon>
        <taxon>Streptosporangiaceae</taxon>
        <taxon>Planomonospora</taxon>
    </lineage>
</organism>
<dbReference type="Proteomes" id="UP000562352">
    <property type="component" value="Unassembled WGS sequence"/>
</dbReference>
<dbReference type="EMBL" id="JACHJJ010000037">
    <property type="protein sequence ID" value="MBB5967681.1"/>
    <property type="molecule type" value="Genomic_DNA"/>
</dbReference>